<comment type="similarity">
    <text evidence="3">Belongs to the peptidase S51 family.</text>
</comment>
<keyword evidence="7 9" id="KW-0378">Hydrolase</keyword>
<evidence type="ECO:0000256" key="8">
    <source>
        <dbReference type="ARBA" id="ARBA00022825"/>
    </source>
</evidence>
<comment type="caution">
    <text evidence="9">The sequence shown here is derived from an EMBL/GenBank/DDBJ whole genome shotgun (WGS) entry which is preliminary data.</text>
</comment>
<protein>
    <recommendedName>
        <fullName evidence="5">Cyanophycinase</fullName>
        <ecNumber evidence="4">3.4.15.6</ecNumber>
    </recommendedName>
</protein>
<comment type="catalytic activity">
    <reaction evidence="1">
        <text>[L-4-(L-arginin-2-N-yl)aspartate](n) + H2O = [L-4-(L-arginin-2-N-yl)aspartate](n-1) + L-4-(L-arginin-2-N-yl)aspartate</text>
        <dbReference type="Rhea" id="RHEA:12845"/>
        <dbReference type="Rhea" id="RHEA-COMP:13728"/>
        <dbReference type="Rhea" id="RHEA-COMP:13734"/>
        <dbReference type="ChEBI" id="CHEBI:15377"/>
        <dbReference type="ChEBI" id="CHEBI:137986"/>
        <dbReference type="ChEBI" id="CHEBI:137991"/>
        <dbReference type="EC" id="3.4.15.6"/>
    </reaction>
</comment>
<evidence type="ECO:0000256" key="6">
    <source>
        <dbReference type="ARBA" id="ARBA00022670"/>
    </source>
</evidence>
<dbReference type="InterPro" id="IPR011811">
    <property type="entry name" value="Peptidase_S51_cyanophycinase"/>
</dbReference>
<dbReference type="Gene3D" id="3.40.50.880">
    <property type="match status" value="1"/>
</dbReference>
<evidence type="ECO:0000256" key="2">
    <source>
        <dbReference type="ARBA" id="ARBA00002039"/>
    </source>
</evidence>
<dbReference type="Pfam" id="PF03575">
    <property type="entry name" value="Peptidase_S51"/>
    <property type="match status" value="1"/>
</dbReference>
<keyword evidence="6" id="KW-0645">Protease</keyword>
<dbReference type="NCBIfam" id="TIGR02069">
    <property type="entry name" value="cyanophycinase"/>
    <property type="match status" value="1"/>
</dbReference>
<evidence type="ECO:0000256" key="7">
    <source>
        <dbReference type="ARBA" id="ARBA00022801"/>
    </source>
</evidence>
<keyword evidence="9" id="KW-0121">Carboxypeptidase</keyword>
<dbReference type="SUPFAM" id="SSF52317">
    <property type="entry name" value="Class I glutamine amidotransferase-like"/>
    <property type="match status" value="1"/>
</dbReference>
<evidence type="ECO:0000313" key="10">
    <source>
        <dbReference type="Proteomes" id="UP000253562"/>
    </source>
</evidence>
<dbReference type="GO" id="GO:0008241">
    <property type="term" value="F:peptidyl-dipeptidase activity"/>
    <property type="evidence" value="ECO:0007669"/>
    <property type="project" value="UniProtKB-EC"/>
</dbReference>
<organism evidence="9 10">
    <name type="scientific">Bremerella cremea</name>
    <dbReference type="NCBI Taxonomy" id="1031537"/>
    <lineage>
        <taxon>Bacteria</taxon>
        <taxon>Pseudomonadati</taxon>
        <taxon>Planctomycetota</taxon>
        <taxon>Planctomycetia</taxon>
        <taxon>Pirellulales</taxon>
        <taxon>Pirellulaceae</taxon>
        <taxon>Bremerella</taxon>
    </lineage>
</organism>
<dbReference type="AlphaFoldDB" id="A0A368KLL0"/>
<evidence type="ECO:0000256" key="5">
    <source>
        <dbReference type="ARBA" id="ARBA00015719"/>
    </source>
</evidence>
<dbReference type="InterPro" id="IPR029062">
    <property type="entry name" value="Class_I_gatase-like"/>
</dbReference>
<sequence>MRGLPEIGLFLMVSGGPTCYRKTRDRRPSPFRHPPQPFFHSGNDSMRYLLLGLILGSFIVTNTHAAESEQSGALIVVGGGGLPESIVKRFVELGGGQEMRVVVIPTASSLPVDEEKIASLWQKRGAKEVHVLHTTDREVANSAEFIAPLKEATAVWIGGGSQSRLAEAYAGTAVEKELIALVQRGGVVGGTSAGAAIQSQVMIASGRTEPEIKTGLNLVPDAIIDQHFLKRNRMNRLLSAIDQYPHLYGIGIDEATAIEVQGRECRVLGNSFVVVVQDQGAGKMPNIRTFNQGESFELTPIE</sequence>
<dbReference type="GO" id="GO:0008236">
    <property type="term" value="F:serine-type peptidase activity"/>
    <property type="evidence" value="ECO:0007669"/>
    <property type="project" value="UniProtKB-KW"/>
</dbReference>
<dbReference type="GO" id="GO:0006508">
    <property type="term" value="P:proteolysis"/>
    <property type="evidence" value="ECO:0007669"/>
    <property type="project" value="UniProtKB-KW"/>
</dbReference>
<dbReference type="EC" id="3.4.15.6" evidence="4"/>
<reference evidence="9 10" key="1">
    <citation type="submission" date="2018-07" db="EMBL/GenBank/DDBJ databases">
        <title>Comparative genomes isolates from brazilian mangrove.</title>
        <authorList>
            <person name="De Araujo J.E."/>
            <person name="Taketani R.G."/>
            <person name="Silva M.C.P."/>
            <person name="Lourenco M.V."/>
            <person name="Oliveira V.M."/>
            <person name="Andreote F.D."/>
        </authorList>
    </citation>
    <scope>NUCLEOTIDE SEQUENCE [LARGE SCALE GENOMIC DNA]</scope>
    <source>
        <strain evidence="9 10">HEX PRIS-MGV</strain>
    </source>
</reference>
<dbReference type="InterPro" id="IPR005320">
    <property type="entry name" value="Peptidase_S51"/>
</dbReference>
<comment type="function">
    <text evidence="2">Exopeptidase that catalyzes the hydrolytic cleavage of multi-L-arginyl-poly-L-aspartic acid (cyanophycin; a water-insoluble reserve polymer) into aspartate-arginine dipeptides.</text>
</comment>
<proteinExistence type="inferred from homology"/>
<evidence type="ECO:0000313" key="9">
    <source>
        <dbReference type="EMBL" id="RCS40700.1"/>
    </source>
</evidence>
<keyword evidence="8" id="KW-0720">Serine protease</keyword>
<dbReference type="PANTHER" id="PTHR36175">
    <property type="entry name" value="CYANOPHYCINASE"/>
    <property type="match status" value="1"/>
</dbReference>
<accession>A0A368KLL0</accession>
<evidence type="ECO:0000256" key="4">
    <source>
        <dbReference type="ARBA" id="ARBA00013115"/>
    </source>
</evidence>
<dbReference type="GO" id="GO:0004180">
    <property type="term" value="F:carboxypeptidase activity"/>
    <property type="evidence" value="ECO:0007669"/>
    <property type="project" value="UniProtKB-KW"/>
</dbReference>
<evidence type="ECO:0000256" key="1">
    <source>
        <dbReference type="ARBA" id="ARBA00001092"/>
    </source>
</evidence>
<dbReference type="CDD" id="cd03145">
    <property type="entry name" value="GAT1_cyanophycinase"/>
    <property type="match status" value="1"/>
</dbReference>
<name>A0A368KLL0_9BACT</name>
<dbReference type="Proteomes" id="UP000253562">
    <property type="component" value="Unassembled WGS sequence"/>
</dbReference>
<dbReference type="EMBL" id="QPEX01000046">
    <property type="protein sequence ID" value="RCS40700.1"/>
    <property type="molecule type" value="Genomic_DNA"/>
</dbReference>
<evidence type="ECO:0000256" key="3">
    <source>
        <dbReference type="ARBA" id="ARBA00006534"/>
    </source>
</evidence>
<dbReference type="PANTHER" id="PTHR36175:SF1">
    <property type="entry name" value="CYANOPHYCINASE"/>
    <property type="match status" value="1"/>
</dbReference>
<gene>
    <name evidence="9" type="ORF">DTL42_25370</name>
</gene>